<dbReference type="GeneID" id="61648032"/>
<dbReference type="RefSeq" id="WP_157832205.1">
    <property type="nucleotide sequence ID" value="NZ_CP025309.1"/>
</dbReference>
<gene>
    <name evidence="3" type="ORF">HLB40_01670</name>
</gene>
<keyword evidence="2" id="KW-1133">Transmembrane helix</keyword>
<feature type="transmembrane region" description="Helical" evidence="2">
    <location>
        <begin position="406"/>
        <end position="425"/>
    </location>
</feature>
<evidence type="ECO:0000313" key="4">
    <source>
        <dbReference type="Proteomes" id="UP000516316"/>
    </source>
</evidence>
<evidence type="ECO:0000256" key="1">
    <source>
        <dbReference type="SAM" id="MobiDB-lite"/>
    </source>
</evidence>
<evidence type="ECO:0000313" key="3">
    <source>
        <dbReference type="EMBL" id="QNR48234.1"/>
    </source>
</evidence>
<keyword evidence="2" id="KW-0812">Transmembrane</keyword>
<accession>A0AAP9VWJ3</accession>
<dbReference type="Proteomes" id="UP000516316">
    <property type="component" value="Chromosome"/>
</dbReference>
<name>A0AAP9VWJ3_9PSED</name>
<dbReference type="AlphaFoldDB" id="A0AAP9VWJ3"/>
<keyword evidence="2" id="KW-0472">Membrane</keyword>
<protein>
    <submittedName>
        <fullName evidence="3">Uncharacterized protein</fullName>
    </submittedName>
</protein>
<reference evidence="3 4" key="1">
    <citation type="submission" date="2020-09" db="EMBL/GenBank/DDBJ databases">
        <title>The Genome Sequence of Pseudomonas chlororaphis strain Qlu-1 - A phenazine-derivative-producing strain.</title>
        <authorList>
            <person name="Li L."/>
            <person name="Liu K."/>
        </authorList>
    </citation>
    <scope>NUCLEOTIDE SEQUENCE [LARGE SCALE GENOMIC DNA]</scope>
    <source>
        <strain evidence="4">qlu-1</strain>
    </source>
</reference>
<sequence length="443" mass="50632">MRLPFSGIIVRYRSPKRRDCQFHSPNQALSAEEESADPNVRSEQEPEAKEPPSPILCEQCEEALAAESPIEEKPLNAIAREDELHINIWEIGDKPGGPFMDIGVMISNRARTGFIQVDLPWEVNKRDLSDLGAKLNGEKSVAAIFNEVVHYDGFAEGNFANISFRKDGADEKPFSLLRLNSELFHIEYVHLSNGATSTRLMVEIPRLHPKTEEKDKRISAYVRFRIRKIPKEMYTNTFEQKDRTLISSRTVTRIIDFRINVRRGVPEELLSGSETVEFPHFGRIHCFLTTDRSEDCSSQGKTYIGYRSLMDEDVWNEYIRLDHRERIADENSVRNYLGHQWTASNEKGVKDLIVLGRFSKTKSGIGLIIRFIILGIIFGATGNGVWEFTPNCVFNYESETCRNPGFKILILAGAGVGIILAEPLWKLLKRQFRKVFHGRKKDN</sequence>
<feature type="compositionally biased region" description="Basic and acidic residues" evidence="1">
    <location>
        <begin position="40"/>
        <end position="50"/>
    </location>
</feature>
<feature type="region of interest" description="Disordered" evidence="1">
    <location>
        <begin position="19"/>
        <end position="53"/>
    </location>
</feature>
<dbReference type="EMBL" id="CP061079">
    <property type="protein sequence ID" value="QNR48234.1"/>
    <property type="molecule type" value="Genomic_DNA"/>
</dbReference>
<proteinExistence type="predicted"/>
<evidence type="ECO:0000256" key="2">
    <source>
        <dbReference type="SAM" id="Phobius"/>
    </source>
</evidence>
<feature type="transmembrane region" description="Helical" evidence="2">
    <location>
        <begin position="367"/>
        <end position="386"/>
    </location>
</feature>
<organism evidence="3 4">
    <name type="scientific">Pseudomonas chlororaphis</name>
    <dbReference type="NCBI Taxonomy" id="587753"/>
    <lineage>
        <taxon>Bacteria</taxon>
        <taxon>Pseudomonadati</taxon>
        <taxon>Pseudomonadota</taxon>
        <taxon>Gammaproteobacteria</taxon>
        <taxon>Pseudomonadales</taxon>
        <taxon>Pseudomonadaceae</taxon>
        <taxon>Pseudomonas</taxon>
    </lineage>
</organism>